<name>A0A3Q9BQA0_9BURK</name>
<dbReference type="PANTHER" id="PTHR11552">
    <property type="entry name" value="GLUCOSE-METHANOL-CHOLINE GMC OXIDOREDUCTASE"/>
    <property type="match status" value="1"/>
</dbReference>
<dbReference type="PIRSF" id="PIRSF000137">
    <property type="entry name" value="Alcohol_oxidase"/>
    <property type="match status" value="1"/>
</dbReference>
<dbReference type="InterPro" id="IPR007867">
    <property type="entry name" value="GMC_OxRtase_C"/>
</dbReference>
<dbReference type="AlphaFoldDB" id="A0A3Q9BQA0"/>
<evidence type="ECO:0000256" key="2">
    <source>
        <dbReference type="ARBA" id="ARBA00010790"/>
    </source>
</evidence>
<dbReference type="PANTHER" id="PTHR11552:SF147">
    <property type="entry name" value="CHOLINE DEHYDROGENASE, MITOCHONDRIAL"/>
    <property type="match status" value="1"/>
</dbReference>
<gene>
    <name evidence="9" type="ORF">EJN92_08540</name>
</gene>
<dbReference type="RefSeq" id="WP_126127423.1">
    <property type="nucleotide sequence ID" value="NZ_CP034464.1"/>
</dbReference>
<dbReference type="NCBIfam" id="NF002550">
    <property type="entry name" value="PRK02106.1"/>
    <property type="match status" value="1"/>
</dbReference>
<evidence type="ECO:0000256" key="6">
    <source>
        <dbReference type="RuleBase" id="RU003968"/>
    </source>
</evidence>
<dbReference type="GO" id="GO:0050660">
    <property type="term" value="F:flavin adenine dinucleotide binding"/>
    <property type="evidence" value="ECO:0007669"/>
    <property type="project" value="InterPro"/>
</dbReference>
<keyword evidence="10" id="KW-1185">Reference proteome</keyword>
<feature type="domain" description="Glucose-methanol-choline oxidoreductase N-terminal" evidence="8">
    <location>
        <begin position="256"/>
        <end position="270"/>
    </location>
</feature>
<keyword evidence="3 6" id="KW-0285">Flavoprotein</keyword>
<evidence type="ECO:0000256" key="1">
    <source>
        <dbReference type="ARBA" id="ARBA00001974"/>
    </source>
</evidence>
<comment type="cofactor">
    <cofactor evidence="1 5">
        <name>FAD</name>
        <dbReference type="ChEBI" id="CHEBI:57692"/>
    </cofactor>
</comment>
<dbReference type="GO" id="GO:0008812">
    <property type="term" value="F:choline dehydrogenase activity"/>
    <property type="evidence" value="ECO:0007669"/>
    <property type="project" value="UniProtKB-EC"/>
</dbReference>
<evidence type="ECO:0000256" key="5">
    <source>
        <dbReference type="PIRSR" id="PIRSR000137-2"/>
    </source>
</evidence>
<dbReference type="PROSITE" id="PS00623">
    <property type="entry name" value="GMC_OXRED_1"/>
    <property type="match status" value="1"/>
</dbReference>
<evidence type="ECO:0000259" key="7">
    <source>
        <dbReference type="PROSITE" id="PS00623"/>
    </source>
</evidence>
<dbReference type="Pfam" id="PF00732">
    <property type="entry name" value="GMC_oxred_N"/>
    <property type="match status" value="1"/>
</dbReference>
<organism evidence="9 10">
    <name type="scientific">Undibacterium parvum</name>
    <dbReference type="NCBI Taxonomy" id="401471"/>
    <lineage>
        <taxon>Bacteria</taxon>
        <taxon>Pseudomonadati</taxon>
        <taxon>Pseudomonadota</taxon>
        <taxon>Betaproteobacteria</taxon>
        <taxon>Burkholderiales</taxon>
        <taxon>Oxalobacteraceae</taxon>
        <taxon>Undibacterium</taxon>
    </lineage>
</organism>
<dbReference type="InterPro" id="IPR012132">
    <property type="entry name" value="GMC_OxRdtase"/>
</dbReference>
<feature type="binding site" evidence="5">
    <location>
        <position position="221"/>
    </location>
    <ligand>
        <name>FAD</name>
        <dbReference type="ChEBI" id="CHEBI:57692"/>
    </ligand>
</feature>
<accession>A0A3Q9BQA0</accession>
<dbReference type="SUPFAM" id="SSF54373">
    <property type="entry name" value="FAD-linked reductases, C-terminal domain"/>
    <property type="match status" value="1"/>
</dbReference>
<reference evidence="9 10" key="1">
    <citation type="journal article" date="2011" name="Int. J. Syst. Evol. Microbiol.">
        <title>Description of Undibacterium oligocarboniphilum sp. nov., isolated from purified water, and Undibacterium pigrum strain CCUG 49012 as the type strain of Undibacterium parvum sp. nov., and emended descriptions of the genus Undibacterium and the species Undibacterium pigrum.</title>
        <authorList>
            <person name="Eder W."/>
            <person name="Wanner G."/>
            <person name="Ludwig W."/>
            <person name="Busse H.J."/>
            <person name="Ziemke-Kageler F."/>
            <person name="Lang E."/>
        </authorList>
    </citation>
    <scope>NUCLEOTIDE SEQUENCE [LARGE SCALE GENOMIC DNA]</scope>
    <source>
        <strain evidence="9 10">DSM 23061</strain>
    </source>
</reference>
<dbReference type="EC" id="1.1.99.1" evidence="9"/>
<dbReference type="Pfam" id="PF05199">
    <property type="entry name" value="GMC_oxred_C"/>
    <property type="match status" value="1"/>
</dbReference>
<dbReference type="InterPro" id="IPR036188">
    <property type="entry name" value="FAD/NAD-bd_sf"/>
</dbReference>
<evidence type="ECO:0000313" key="9">
    <source>
        <dbReference type="EMBL" id="AZP12041.1"/>
    </source>
</evidence>
<feature type="domain" description="Glucose-methanol-choline oxidoreductase N-terminal" evidence="7">
    <location>
        <begin position="83"/>
        <end position="106"/>
    </location>
</feature>
<evidence type="ECO:0000256" key="3">
    <source>
        <dbReference type="ARBA" id="ARBA00022630"/>
    </source>
</evidence>
<dbReference type="PROSITE" id="PS00624">
    <property type="entry name" value="GMC_OXRED_2"/>
    <property type="match status" value="1"/>
</dbReference>
<sequence length="540" mass="58851">MNQIIPDYLVIGGGSGGCVVASRLSEDPAIRVTVLEAGNAGDSWLIKMPFAVAAMLPTKINNWAFETLPQPGLNGRKGYQPRGKTLGGSSAINAMAYIRGHKQDYDHWASLGNTGWSFDEVLPYFKRSENNARLGGPLHGQAGPLHVSDLRSDNPFQAIYLKAAQQAGFKSNPDFNGEEQEGVGMYQVTQHNGERCSAARAYLHPHLAKRPNLTVETGCQVTRIVFEGKRAVGVEYLQNGAKHSLRAKREILLAAGAFQSPQLLMLSGVGEAKALQALGIPVVHDLPGVGQNLQDHPDFVFKYRAKSLDLLGISLAGSLRMAREFWRYFKKRRGMISSNGAEGGAFLKTDPGLSAPDIQLHFVIAMIDDHARKLHLGHGYSCHVCLLRPKSVGEVTLASADPLAAPVINPRFLEHPDDLENMLKAFKLTRKLMDAPALMEVRESEYRTADVHSDDEIRAALRQYTDTVYHPIGTCKMGLDAMAVVDPTLRVHGLQGIRVVDASIMPSLIGGNTNAPSMMIGEKAADMIKTENRSQHLQAA</sequence>
<dbReference type="Proteomes" id="UP000275663">
    <property type="component" value="Chromosome"/>
</dbReference>
<dbReference type="OrthoDB" id="9785276at2"/>
<dbReference type="EMBL" id="CP034464">
    <property type="protein sequence ID" value="AZP12041.1"/>
    <property type="molecule type" value="Genomic_DNA"/>
</dbReference>
<evidence type="ECO:0000259" key="8">
    <source>
        <dbReference type="PROSITE" id="PS00624"/>
    </source>
</evidence>
<keyword evidence="4 5" id="KW-0274">FAD</keyword>
<evidence type="ECO:0000313" key="10">
    <source>
        <dbReference type="Proteomes" id="UP000275663"/>
    </source>
</evidence>
<dbReference type="SUPFAM" id="SSF51905">
    <property type="entry name" value="FAD/NAD(P)-binding domain"/>
    <property type="match status" value="1"/>
</dbReference>
<dbReference type="InterPro" id="IPR000172">
    <property type="entry name" value="GMC_OxRdtase_N"/>
</dbReference>
<evidence type="ECO:0000256" key="4">
    <source>
        <dbReference type="ARBA" id="ARBA00022827"/>
    </source>
</evidence>
<keyword evidence="9" id="KW-0560">Oxidoreductase</keyword>
<dbReference type="KEGG" id="upv:EJN92_08540"/>
<dbReference type="Gene3D" id="3.30.560.10">
    <property type="entry name" value="Glucose Oxidase, domain 3"/>
    <property type="match status" value="1"/>
</dbReference>
<dbReference type="Gene3D" id="3.50.50.60">
    <property type="entry name" value="FAD/NAD(P)-binding domain"/>
    <property type="match status" value="1"/>
</dbReference>
<proteinExistence type="inferred from homology"/>
<protein>
    <submittedName>
        <fullName evidence="9">Choline dehydrogenase</fullName>
        <ecNumber evidence="9">1.1.99.1</ecNumber>
    </submittedName>
</protein>
<comment type="similarity">
    <text evidence="2 6">Belongs to the GMC oxidoreductase family.</text>
</comment>